<dbReference type="Proteomes" id="UP001375382">
    <property type="component" value="Unassembled WGS sequence"/>
</dbReference>
<dbReference type="InterPro" id="IPR002712">
    <property type="entry name" value="CcdB"/>
</dbReference>
<evidence type="ECO:0000256" key="5">
    <source>
        <dbReference type="ARBA" id="ARBA00023163"/>
    </source>
</evidence>
<keyword evidence="9" id="KW-1185">Reference proteome</keyword>
<sequence length="105" mass="11377">MAQFTAYANSNPVTQKQYPYLLDIQSDLLSELKTTVVIPLSPAKLVAAISLSRLNPRLTLNGEQLIAMTQDLAGIDRRQLGAIASDLSAYRSEIIAALDFVISGI</sequence>
<evidence type="ECO:0000313" key="9">
    <source>
        <dbReference type="Proteomes" id="UP001375382"/>
    </source>
</evidence>
<dbReference type="Pfam" id="PF01845">
    <property type="entry name" value="CcdB"/>
    <property type="match status" value="1"/>
</dbReference>
<comment type="caution">
    <text evidence="8">The sequence shown here is derived from an EMBL/GenBank/DDBJ whole genome shotgun (WGS) entry which is preliminary data.</text>
</comment>
<keyword evidence="4" id="KW-0805">Transcription regulation</keyword>
<dbReference type="Gene3D" id="2.30.30.110">
    <property type="match status" value="1"/>
</dbReference>
<gene>
    <name evidence="8" type="ORF">MN202_01950</name>
</gene>
<organism evidence="8 9">
    <name type="scientific">Rheinheimera muenzenbergensis</name>
    <dbReference type="NCBI Taxonomy" id="1193628"/>
    <lineage>
        <taxon>Bacteria</taxon>
        <taxon>Pseudomonadati</taxon>
        <taxon>Pseudomonadota</taxon>
        <taxon>Gammaproteobacteria</taxon>
        <taxon>Chromatiales</taxon>
        <taxon>Chromatiaceae</taxon>
        <taxon>Rheinheimera</taxon>
    </lineage>
</organism>
<evidence type="ECO:0000256" key="7">
    <source>
        <dbReference type="ARBA" id="ARBA00033135"/>
    </source>
</evidence>
<evidence type="ECO:0000256" key="2">
    <source>
        <dbReference type="ARBA" id="ARBA00015075"/>
    </source>
</evidence>
<evidence type="ECO:0000313" key="8">
    <source>
        <dbReference type="EMBL" id="MEH8015984.1"/>
    </source>
</evidence>
<comment type="similarity">
    <text evidence="1">Belongs to the CcdB toxin family.</text>
</comment>
<evidence type="ECO:0000256" key="3">
    <source>
        <dbReference type="ARBA" id="ARBA00022491"/>
    </source>
</evidence>
<evidence type="ECO:0000256" key="6">
    <source>
        <dbReference type="ARBA" id="ARBA00029628"/>
    </source>
</evidence>
<name>A0ABU8C258_9GAMM</name>
<evidence type="ECO:0000256" key="4">
    <source>
        <dbReference type="ARBA" id="ARBA00023015"/>
    </source>
</evidence>
<dbReference type="EMBL" id="JALAAR010000001">
    <property type="protein sequence ID" value="MEH8015984.1"/>
    <property type="molecule type" value="Genomic_DNA"/>
</dbReference>
<evidence type="ECO:0000256" key="1">
    <source>
        <dbReference type="ARBA" id="ARBA00005230"/>
    </source>
</evidence>
<accession>A0ABU8C258</accession>
<dbReference type="RefSeq" id="WP_335734398.1">
    <property type="nucleotide sequence ID" value="NZ_JALAAR010000001.1"/>
</dbReference>
<keyword evidence="3" id="KW-0678">Repressor</keyword>
<protein>
    <recommendedName>
        <fullName evidence="2">Toxin CcdB</fullName>
    </recommendedName>
    <alternativeName>
        <fullName evidence="7">Cytotoxic protein CcdB</fullName>
    </alternativeName>
    <alternativeName>
        <fullName evidence="6">Protein LetD</fullName>
    </alternativeName>
</protein>
<proteinExistence type="inferred from homology"/>
<dbReference type="InterPro" id="IPR011067">
    <property type="entry name" value="Plasmid_toxin/cell-grow_inhib"/>
</dbReference>
<keyword evidence="5" id="KW-0804">Transcription</keyword>
<reference evidence="8 9" key="1">
    <citation type="journal article" date="2023" name="Ecotoxicol. Environ. Saf.">
        <title>Mercury remediation potential of mercury-resistant strain Rheinheimera metallidurans sp. nov. isolated from a municipal waste dumping site.</title>
        <authorList>
            <person name="Yadav V."/>
            <person name="Manjhi A."/>
            <person name="Vadakedath N."/>
        </authorList>
    </citation>
    <scope>NUCLEOTIDE SEQUENCE [LARGE SCALE GENOMIC DNA]</scope>
    <source>
        <strain evidence="8 9">E-49</strain>
    </source>
</reference>
<dbReference type="SUPFAM" id="SSF50118">
    <property type="entry name" value="Cell growth inhibitor/plasmid maintenance toxic component"/>
    <property type="match status" value="1"/>
</dbReference>